<keyword evidence="1" id="KW-1133">Transmembrane helix</keyword>
<proteinExistence type="predicted"/>
<dbReference type="EMBL" id="QRTH01000011">
    <property type="protein sequence ID" value="RGQ48361.1"/>
    <property type="molecule type" value="Genomic_DNA"/>
</dbReference>
<dbReference type="Proteomes" id="UP000283684">
    <property type="component" value="Unassembled WGS sequence"/>
</dbReference>
<dbReference type="AlphaFoldDB" id="A0A174KE66"/>
<reference evidence="8" key="4">
    <citation type="submission" date="2022-10" db="EMBL/GenBank/DDBJ databases">
        <title>Human gut microbiome strain richness.</title>
        <authorList>
            <person name="Chen-Liaw A."/>
        </authorList>
    </citation>
    <scope>NUCLEOTIDE SEQUENCE</scope>
    <source>
        <strain evidence="8">1001713st2_A4_1001713B170214_170313</strain>
    </source>
</reference>
<dbReference type="Proteomes" id="UP000433928">
    <property type="component" value="Unassembled WGS sequence"/>
</dbReference>
<dbReference type="RefSeq" id="WP_005827587.1">
    <property type="nucleotide sequence ID" value="NZ_CAXSKL010000007.1"/>
</dbReference>
<evidence type="ECO:0000256" key="1">
    <source>
        <dbReference type="SAM" id="Phobius"/>
    </source>
</evidence>
<dbReference type="EMBL" id="QRJL01000008">
    <property type="protein sequence ID" value="RHH29880.1"/>
    <property type="molecule type" value="Genomic_DNA"/>
</dbReference>
<dbReference type="Proteomes" id="UP000438773">
    <property type="component" value="Unassembled WGS sequence"/>
</dbReference>
<dbReference type="InterPro" id="IPR029044">
    <property type="entry name" value="Nucleotide-diphossugar_trans"/>
</dbReference>
<evidence type="ECO:0000313" key="3">
    <source>
        <dbReference type="EMBL" id="CUP08118.1"/>
    </source>
</evidence>
<evidence type="ECO:0000313" key="17">
    <source>
        <dbReference type="Proteomes" id="UP000438773"/>
    </source>
</evidence>
<dbReference type="OrthoDB" id="9810303at2"/>
<dbReference type="GeneID" id="99752490"/>
<dbReference type="Pfam" id="PF00535">
    <property type="entry name" value="Glycos_transf_2"/>
    <property type="match status" value="1"/>
</dbReference>
<dbReference type="EMBL" id="WCUP01000003">
    <property type="protein sequence ID" value="KAB4110660.1"/>
    <property type="molecule type" value="Genomic_DNA"/>
</dbReference>
<evidence type="ECO:0000313" key="8">
    <source>
        <dbReference type="EMBL" id="MDC1879903.1"/>
    </source>
</evidence>
<dbReference type="PANTHER" id="PTHR22916">
    <property type="entry name" value="GLYCOSYLTRANSFERASE"/>
    <property type="match status" value="1"/>
</dbReference>
<evidence type="ECO:0000313" key="5">
    <source>
        <dbReference type="EMBL" id="KAB4125602.1"/>
    </source>
</evidence>
<dbReference type="EMBL" id="CZAF01000007">
    <property type="protein sequence ID" value="CUP08118.1"/>
    <property type="molecule type" value="Genomic_DNA"/>
</dbReference>
<evidence type="ECO:0000313" key="10">
    <source>
        <dbReference type="EMBL" id="RGZ46621.1"/>
    </source>
</evidence>
<evidence type="ECO:0000313" key="4">
    <source>
        <dbReference type="EMBL" id="KAB4110660.1"/>
    </source>
</evidence>
<dbReference type="InterPro" id="IPR001173">
    <property type="entry name" value="Glyco_trans_2-like"/>
</dbReference>
<dbReference type="Proteomes" id="UP000487989">
    <property type="component" value="Unassembled WGS sequence"/>
</dbReference>
<organism evidence="3 12">
    <name type="scientific">Bacteroides uniformis</name>
    <dbReference type="NCBI Taxonomy" id="820"/>
    <lineage>
        <taxon>Bacteria</taxon>
        <taxon>Pseudomonadati</taxon>
        <taxon>Bacteroidota</taxon>
        <taxon>Bacteroidia</taxon>
        <taxon>Bacteroidales</taxon>
        <taxon>Bacteroidaceae</taxon>
        <taxon>Bacteroides</taxon>
    </lineage>
</organism>
<evidence type="ECO:0000313" key="16">
    <source>
        <dbReference type="Proteomes" id="UP000433928"/>
    </source>
</evidence>
<dbReference type="Proteomes" id="UP000095614">
    <property type="component" value="Unassembled WGS sequence"/>
</dbReference>
<feature type="transmembrane region" description="Helical" evidence="1">
    <location>
        <begin position="271"/>
        <end position="289"/>
    </location>
</feature>
<dbReference type="Proteomes" id="UP000283680">
    <property type="component" value="Unassembled WGS sequence"/>
</dbReference>
<evidence type="ECO:0000313" key="14">
    <source>
        <dbReference type="Proteomes" id="UP000283684"/>
    </source>
</evidence>
<evidence type="ECO:0000313" key="11">
    <source>
        <dbReference type="EMBL" id="RHH29880.1"/>
    </source>
</evidence>
<keyword evidence="1" id="KW-0812">Transmembrane</keyword>
<keyword evidence="3" id="KW-0808">Transferase</keyword>
<dbReference type="EMBL" id="WCUQ01000004">
    <property type="protein sequence ID" value="KAB4125602.1"/>
    <property type="molecule type" value="Genomic_DNA"/>
</dbReference>
<dbReference type="GO" id="GO:0050501">
    <property type="term" value="F:hyaluronan synthase activity"/>
    <property type="evidence" value="ECO:0007669"/>
    <property type="project" value="UniProtKB-EC"/>
</dbReference>
<evidence type="ECO:0000259" key="2">
    <source>
        <dbReference type="Pfam" id="PF00535"/>
    </source>
</evidence>
<accession>A0A174KE66</accession>
<keyword evidence="1" id="KW-0472">Membrane</keyword>
<dbReference type="EMBL" id="WCUG01000004">
    <property type="protein sequence ID" value="KAB4171763.1"/>
    <property type="molecule type" value="Genomic_DNA"/>
</dbReference>
<dbReference type="Proteomes" id="UP000441711">
    <property type="component" value="Unassembled WGS sequence"/>
</dbReference>
<evidence type="ECO:0000313" key="19">
    <source>
        <dbReference type="Proteomes" id="UP000487989"/>
    </source>
</evidence>
<gene>
    <name evidence="3" type="primary">hyaD_6</name>
    <name evidence="11" type="ORF">DW216_13355</name>
    <name evidence="10" type="ORF">DW988_15565</name>
    <name evidence="9" type="ORF">DWY92_17730</name>
    <name evidence="3" type="ORF">ERS852462_02529</name>
    <name evidence="7" type="ORF">GAP48_05550</name>
    <name evidence="6" type="ORF">GAQ59_05355</name>
    <name evidence="4" type="ORF">GAQ70_04375</name>
    <name evidence="5" type="ORF">GAQ75_07410</name>
    <name evidence="8" type="ORF">POZ24_07655</name>
</gene>
<sequence length="295" mass="34663">MEFLFSVFTPTYNRANTIGRTYEYLCKQTLRSFEWIIVDDGSTDNTEEIVQKWINTNKISIVYLKQENGGKHRAFNRAVQIAKGEIFICLDSDDYYIETALEIIYSYHLIHKDNPWIAGFSCNSLDLHGNLIGTSLPVDELVVSHYNLYNSLSVKGDKGLIYYTRILKEYPFPEFENEFFVTEALVLNRISLRYKICCIKRSLEIKDYQRDGLSSKYRHLCLRNPNGYALYINERNYFNLSFTNYVINAASYVRYSLFAGKSFRNIYKEAINRRWTFIIACFLGILLYIKDKSRS</sequence>
<dbReference type="EMBL" id="WCTJ01000006">
    <property type="protein sequence ID" value="KAB4257225.1"/>
    <property type="molecule type" value="Genomic_DNA"/>
</dbReference>
<evidence type="ECO:0000313" key="15">
    <source>
        <dbReference type="Proteomes" id="UP000283766"/>
    </source>
</evidence>
<evidence type="ECO:0000313" key="13">
    <source>
        <dbReference type="Proteomes" id="UP000283680"/>
    </source>
</evidence>
<dbReference type="EC" id="2.4.1.212" evidence="3"/>
<feature type="domain" description="Glycosyltransferase 2-like" evidence="2">
    <location>
        <begin position="6"/>
        <end position="107"/>
    </location>
</feature>
<dbReference type="PANTHER" id="PTHR22916:SF3">
    <property type="entry name" value="UDP-GLCNAC:BETAGAL BETA-1,3-N-ACETYLGLUCOSAMINYLTRANSFERASE-LIKE PROTEIN 1"/>
    <property type="match status" value="1"/>
</dbReference>
<dbReference type="Proteomes" id="UP000283766">
    <property type="component" value="Unassembled WGS sequence"/>
</dbReference>
<reference evidence="16 17" key="3">
    <citation type="journal article" date="2019" name="Nat. Med.">
        <title>A library of human gut bacterial isolates paired with longitudinal multiomics data enables mechanistic microbiome research.</title>
        <authorList>
            <person name="Poyet M."/>
            <person name="Groussin M."/>
            <person name="Gibbons S.M."/>
            <person name="Avila-Pacheco J."/>
            <person name="Jiang X."/>
            <person name="Kearney S.M."/>
            <person name="Perrotta A.R."/>
            <person name="Berdy B."/>
            <person name="Zhao S."/>
            <person name="Lieberman T.D."/>
            <person name="Swanson P.K."/>
            <person name="Smith M."/>
            <person name="Roesemann S."/>
            <person name="Alexander J.E."/>
            <person name="Rich S.A."/>
            <person name="Livny J."/>
            <person name="Vlamakis H."/>
            <person name="Clish C."/>
            <person name="Bullock K."/>
            <person name="Deik A."/>
            <person name="Scott J."/>
            <person name="Pierce K.A."/>
            <person name="Xavier R.J."/>
            <person name="Alm E.J."/>
        </authorList>
    </citation>
    <scope>NUCLEOTIDE SEQUENCE [LARGE SCALE GENOMIC DNA]</scope>
    <source>
        <strain evidence="6 16">BIOML-A27</strain>
        <strain evidence="7 19">BIOML-A3</strain>
        <strain evidence="4 18">BIOML-A36</strain>
        <strain evidence="5 17">BIOML-A37</strain>
    </source>
</reference>
<dbReference type="EMBL" id="QSEE01000016">
    <property type="protein sequence ID" value="RGZ46621.1"/>
    <property type="molecule type" value="Genomic_DNA"/>
</dbReference>
<protein>
    <submittedName>
        <fullName evidence="4">Glycosyltransferase family 2 protein</fullName>
    </submittedName>
    <submittedName>
        <fullName evidence="3">LPS biosynthesis related glycosyltransferase</fullName>
        <ecNumber evidence="3">2.4.1.212</ecNumber>
    </submittedName>
</protein>
<evidence type="ECO:0000313" key="9">
    <source>
        <dbReference type="EMBL" id="RGQ48361.1"/>
    </source>
</evidence>
<evidence type="ECO:0000313" key="18">
    <source>
        <dbReference type="Proteomes" id="UP000441711"/>
    </source>
</evidence>
<dbReference type="CDD" id="cd00761">
    <property type="entry name" value="Glyco_tranf_GTA_type"/>
    <property type="match status" value="1"/>
</dbReference>
<dbReference type="EMBL" id="JAQNSG010000006">
    <property type="protein sequence ID" value="MDC1879903.1"/>
    <property type="molecule type" value="Genomic_DNA"/>
</dbReference>
<keyword evidence="3" id="KW-0328">Glycosyltransferase</keyword>
<reference evidence="3 12" key="1">
    <citation type="submission" date="2015-09" db="EMBL/GenBank/DDBJ databases">
        <authorList>
            <consortium name="Pathogen Informatics"/>
        </authorList>
    </citation>
    <scope>NUCLEOTIDE SEQUENCE [LARGE SCALE GENOMIC DNA]</scope>
    <source>
        <strain evidence="3 12">2789STDY5834847</strain>
    </source>
</reference>
<evidence type="ECO:0000313" key="6">
    <source>
        <dbReference type="EMBL" id="KAB4171763.1"/>
    </source>
</evidence>
<dbReference type="Proteomes" id="UP001213309">
    <property type="component" value="Unassembled WGS sequence"/>
</dbReference>
<reference evidence="13 14" key="2">
    <citation type="submission" date="2018-08" db="EMBL/GenBank/DDBJ databases">
        <title>A genome reference for cultivated species of the human gut microbiota.</title>
        <authorList>
            <person name="Zou Y."/>
            <person name="Xue W."/>
            <person name="Luo G."/>
        </authorList>
    </citation>
    <scope>NUCLEOTIDE SEQUENCE [LARGE SCALE GENOMIC DNA]</scope>
    <source>
        <strain evidence="9 13">AF28-11</strain>
        <strain evidence="11 15">AM18-14LB</strain>
        <strain evidence="10 14">AM50-4</strain>
    </source>
</reference>
<evidence type="ECO:0000313" key="7">
    <source>
        <dbReference type="EMBL" id="KAB4257225.1"/>
    </source>
</evidence>
<evidence type="ECO:0000313" key="12">
    <source>
        <dbReference type="Proteomes" id="UP000095614"/>
    </source>
</evidence>
<dbReference type="SUPFAM" id="SSF53448">
    <property type="entry name" value="Nucleotide-diphospho-sugar transferases"/>
    <property type="match status" value="1"/>
</dbReference>
<name>A0A174KE66_BACUN</name>
<dbReference type="Gene3D" id="3.90.550.10">
    <property type="entry name" value="Spore Coat Polysaccharide Biosynthesis Protein SpsA, Chain A"/>
    <property type="match status" value="1"/>
</dbReference>